<sequence>MKPQEFGIFLNSNMREVDRGNVTECRRGLAYFYEKAVGWHTGFSVGSGWIGRSDVSSLTNSPRNFILYTISCYSNNFEMDSASERYMNNEDGGSVGYIGNSRYGWYDPEVPPGEGPSDLYDREFFNITFNESAYRLGEVVGYSKVRYIPLSQEDETAMRWLQYTINLLGDPELPIRTETPRNFSILMPSQIPARKQTLVISVSEIGYDNGSVQVRNATVCIMKSGEVYDVSKTNASGLAEFTIDPDAGALDVTVTKENYRVYEGVIDSYSVPDIYVNTTGWWRDGGALNASMTPIQAGVDNATVGETVFVWNGTYHENVDITKQLTLEGEGAGMVTVAASSTGHVVEVTADHVNISGFTATAIAKSGAAIHLRNADHCNVSGNTASHSHDGIYLDSSSNNTLTNNTAVGNGCGIHFCNADDNIIICNWVHDNMYAGFQLVSGSRDNNISYNNIIANGGYNTTSGGYEYQFKNCQSDKVNATNNWWGTTDNNIINASIYDWWDDYGNGIVAHLPILGQPATCAPDKPDRPVFTTTDAVIALEIAVGSHPPDPLWDVSVDDSVTSLDALMILQAAAGAIKL</sequence>
<organism evidence="1 2">
    <name type="scientific">Candidatus Methanogaster sp</name>
    <dbReference type="NCBI Taxonomy" id="3386292"/>
    <lineage>
        <taxon>Archaea</taxon>
        <taxon>Methanobacteriati</taxon>
        <taxon>Methanobacteriota</taxon>
        <taxon>Stenosarchaea group</taxon>
        <taxon>Methanomicrobia</taxon>
        <taxon>Methanosarcinales</taxon>
        <taxon>ANME-2 cluster</taxon>
        <taxon>Candidatus Methanogasteraceae</taxon>
        <taxon>Candidatus Methanogaster</taxon>
    </lineage>
</organism>
<evidence type="ECO:0000313" key="2">
    <source>
        <dbReference type="Proteomes" id="UP000248329"/>
    </source>
</evidence>
<proteinExistence type="predicted"/>
<reference evidence="1" key="1">
    <citation type="submission" date="2018-01" db="EMBL/GenBank/DDBJ databases">
        <authorList>
            <person name="Krukenberg V."/>
        </authorList>
    </citation>
    <scope>NUCLEOTIDE SEQUENCE</scope>
    <source>
        <strain evidence="1">E20ANME2</strain>
    </source>
</reference>
<protein>
    <submittedName>
        <fullName evidence="1">Uncharacterized protein</fullName>
    </submittedName>
</protein>
<comment type="caution">
    <text evidence="1">The sequence shown here is derived from an EMBL/GenBank/DDBJ whole genome shotgun (WGS) entry which is preliminary data.</text>
</comment>
<dbReference type="EMBL" id="PQXF01000023">
    <property type="protein sequence ID" value="PXF59643.1"/>
    <property type="molecule type" value="Genomic_DNA"/>
</dbReference>
<name>A0AC61L1H4_9EURY</name>
<gene>
    <name evidence="1" type="ORF">C4B59_11195</name>
</gene>
<dbReference type="Proteomes" id="UP000248329">
    <property type="component" value="Unassembled WGS sequence"/>
</dbReference>
<accession>A0AC61L1H4</accession>
<evidence type="ECO:0000313" key="1">
    <source>
        <dbReference type="EMBL" id="PXF59643.1"/>
    </source>
</evidence>